<dbReference type="Proteomes" id="UP000467700">
    <property type="component" value="Unassembled WGS sequence"/>
</dbReference>
<evidence type="ECO:0000256" key="1">
    <source>
        <dbReference type="SAM" id="MobiDB-lite"/>
    </source>
</evidence>
<protein>
    <submittedName>
        <fullName evidence="2">Uncharacterized protein</fullName>
    </submittedName>
</protein>
<accession>A0A8S0XP49</accession>
<feature type="compositionally biased region" description="Polar residues" evidence="1">
    <location>
        <begin position="268"/>
        <end position="279"/>
    </location>
</feature>
<proteinExistence type="predicted"/>
<feature type="region of interest" description="Disordered" evidence="1">
    <location>
        <begin position="478"/>
        <end position="553"/>
    </location>
</feature>
<feature type="region of interest" description="Disordered" evidence="1">
    <location>
        <begin position="152"/>
        <end position="177"/>
    </location>
</feature>
<feature type="compositionally biased region" description="Low complexity" evidence="1">
    <location>
        <begin position="497"/>
        <end position="517"/>
    </location>
</feature>
<organism evidence="2 3">
    <name type="scientific">Cyclocybe aegerita</name>
    <name type="common">Black poplar mushroom</name>
    <name type="synonym">Agrocybe aegerita</name>
    <dbReference type="NCBI Taxonomy" id="1973307"/>
    <lineage>
        <taxon>Eukaryota</taxon>
        <taxon>Fungi</taxon>
        <taxon>Dikarya</taxon>
        <taxon>Basidiomycota</taxon>
        <taxon>Agaricomycotina</taxon>
        <taxon>Agaricomycetes</taxon>
        <taxon>Agaricomycetidae</taxon>
        <taxon>Agaricales</taxon>
        <taxon>Agaricineae</taxon>
        <taxon>Bolbitiaceae</taxon>
        <taxon>Cyclocybe</taxon>
    </lineage>
</organism>
<feature type="region of interest" description="Disordered" evidence="1">
    <location>
        <begin position="110"/>
        <end position="138"/>
    </location>
</feature>
<feature type="compositionally biased region" description="Basic and acidic residues" evidence="1">
    <location>
        <begin position="400"/>
        <end position="410"/>
    </location>
</feature>
<gene>
    <name evidence="2" type="ORF">AAE3_LOCUS9765</name>
</gene>
<feature type="region of interest" description="Disordered" evidence="1">
    <location>
        <begin position="329"/>
        <end position="453"/>
    </location>
</feature>
<name>A0A8S0XP49_CYCAE</name>
<feature type="compositionally biased region" description="Low complexity" evidence="1">
    <location>
        <begin position="434"/>
        <end position="445"/>
    </location>
</feature>
<evidence type="ECO:0000313" key="2">
    <source>
        <dbReference type="EMBL" id="CAA7267453.1"/>
    </source>
</evidence>
<dbReference type="OrthoDB" id="10461310at2759"/>
<sequence>MEQARTMYRPPPLPHPITLLDNYELAELVKGISSPRASETAMYIILKGISGRTFLDFQGQDLQILSQGDQGVREALTRLQEAPPEFLISLHSRSPRSLAAQFDSLRDDIHPQQNRRDATQIGSSRQNATQDNDSFPANGELEEDVVFDLEPDHEEEGHHFDADSEDSEQDSSYQSARLSVEDVATNLEASEIFLVHPPSSRHSEDAPWRPLYPIVTPPQQQRSEMDIFTALRSEAPVALSSGPSVVSPPPSIISDQQEMNLQPQTITSSDLSLNTTSASPAGDSQDGHNDAEASSSDDEISYCSSSEIEFPLFPGAFRLYPTFQGSYDAAHGPSNRSPIQSASQSQADVENVPSRDLPFSIDGQPSLSSDPPVSSPSPSTSISPITHHIPGTTSEMNVPFDHDHDARSDTLHNGLQGQGEPRNLNAGCPDRTSWSESTSSSPSSSIEREELEGSGLICHRDVSEIDFAKSPILSSTVHDDGSGYGSESHLGAQAQAPDSTTTLPLPSSVLSSPHTPTHGLQPASIDDIQSTAVVTSGHESGATSNSSPECTRRPRADVIQAAFSALETPSIADDTPINDAGCPSSLLFVPPWSEGRDGYLRAGVTSTPLAVCLGLGRPERPEMSTLDLTPPTMLPDDHPDIQWTSIPCQEHPRLSPIPETPLLEVTIDQTPFRHHFILPSTDDGVDRPLEHEESLLLTALWTSGALDRLTIAPDGGCLPRDTMLSGSFSGLIGSQVGPGAAAISIADDEPQSACRNDGDSHLLGVDTKMNERDLLQVDTPNTSGNPPTIVPPSPSSLSGSALGTSRAQLTVDLVASAATSDNPEAQTNINYEDINAQPNHPTLLVLPAKDSSSLFSSLSDGSTIVSSPRTKLLCLVADVQASSLLDATPDNGSQSLLAFVENANYTFFDLHGASTSMRTDATNDGCICHDDFLTSLSPPKFSTSNAEPGPKSQFFSTSGTSATGAEVTNVMSTCASIHALETSLLMTDQPPNLPRSSQYGSGLDPTPLLDILSQDVLVITLLESQPVDLEPENNAEGHPDICRTQGERTGDGNVSSYETTLPLIPLSPSGSFFEEFPPSLCDLDYFRDDTLDASLITPSTANSISASRISQDIPRPSMPPVAESYFEDSIQGRISSWPNFEASKTRSTMHGVRKTRPLTAFRASTSEQDLPVSYHDASVQTDVHHHQNESLVLSQEFESNMSTDSSSSLSVRLRENGLLREIIGRVPSLFRGKGVVI</sequence>
<dbReference type="AlphaFoldDB" id="A0A8S0XP49"/>
<feature type="region of interest" description="Disordered" evidence="1">
    <location>
        <begin position="776"/>
        <end position="801"/>
    </location>
</feature>
<reference evidence="2 3" key="1">
    <citation type="submission" date="2020-01" db="EMBL/GenBank/DDBJ databases">
        <authorList>
            <person name="Gupta K D."/>
        </authorList>
    </citation>
    <scope>NUCLEOTIDE SEQUENCE [LARGE SCALE GENOMIC DNA]</scope>
</reference>
<evidence type="ECO:0000313" key="3">
    <source>
        <dbReference type="Proteomes" id="UP000467700"/>
    </source>
</evidence>
<feature type="compositionally biased region" description="Polar residues" evidence="1">
    <location>
        <begin position="334"/>
        <end position="348"/>
    </location>
</feature>
<feature type="compositionally biased region" description="Polar residues" evidence="1">
    <location>
        <begin position="120"/>
        <end position="135"/>
    </location>
</feature>
<comment type="caution">
    <text evidence="2">The sequence shown here is derived from an EMBL/GenBank/DDBJ whole genome shotgun (WGS) entry which is preliminary data.</text>
</comment>
<feature type="compositionally biased region" description="Low complexity" evidence="1">
    <location>
        <begin position="365"/>
        <end position="384"/>
    </location>
</feature>
<keyword evidence="3" id="KW-1185">Reference proteome</keyword>
<feature type="region of interest" description="Disordered" evidence="1">
    <location>
        <begin position="268"/>
        <end position="300"/>
    </location>
</feature>
<dbReference type="EMBL" id="CACVBS010000060">
    <property type="protein sequence ID" value="CAA7267453.1"/>
    <property type="molecule type" value="Genomic_DNA"/>
</dbReference>
<feature type="compositionally biased region" description="Polar residues" evidence="1">
    <location>
        <begin position="527"/>
        <end position="549"/>
    </location>
</feature>